<organism evidence="1 2">
    <name type="scientific">Colletotrichum musicola</name>
    <dbReference type="NCBI Taxonomy" id="2175873"/>
    <lineage>
        <taxon>Eukaryota</taxon>
        <taxon>Fungi</taxon>
        <taxon>Dikarya</taxon>
        <taxon>Ascomycota</taxon>
        <taxon>Pezizomycotina</taxon>
        <taxon>Sordariomycetes</taxon>
        <taxon>Hypocreomycetidae</taxon>
        <taxon>Glomerellales</taxon>
        <taxon>Glomerellaceae</taxon>
        <taxon>Colletotrichum</taxon>
        <taxon>Colletotrichum orchidearum species complex</taxon>
    </lineage>
</organism>
<dbReference type="Proteomes" id="UP000639643">
    <property type="component" value="Unassembled WGS sequence"/>
</dbReference>
<accession>A0A8H6NXG6</accession>
<evidence type="ECO:0000313" key="2">
    <source>
        <dbReference type="Proteomes" id="UP000639643"/>
    </source>
</evidence>
<reference evidence="1" key="1">
    <citation type="journal article" date="2020" name="Phytopathology">
        <title>Genome Sequence Resources of Colletotrichum truncatum, C. plurivorum, C. musicola, and C. sojae: Four Species Pathogenic to Soybean (Glycine max).</title>
        <authorList>
            <person name="Rogerio F."/>
            <person name="Boufleur T.R."/>
            <person name="Ciampi-Guillardi M."/>
            <person name="Sukno S.A."/>
            <person name="Thon M.R."/>
            <person name="Massola Junior N.S."/>
            <person name="Baroncelli R."/>
        </authorList>
    </citation>
    <scope>NUCLEOTIDE SEQUENCE</scope>
    <source>
        <strain evidence="1">LFN0074</strain>
    </source>
</reference>
<name>A0A8H6NXG6_9PEZI</name>
<dbReference type="OrthoDB" id="4851661at2759"/>
<comment type="caution">
    <text evidence="1">The sequence shown here is derived from an EMBL/GenBank/DDBJ whole genome shotgun (WGS) entry which is preliminary data.</text>
</comment>
<dbReference type="EMBL" id="WIGM01000021">
    <property type="protein sequence ID" value="KAF6844248.1"/>
    <property type="molecule type" value="Genomic_DNA"/>
</dbReference>
<proteinExistence type="predicted"/>
<protein>
    <submittedName>
        <fullName evidence="1">Uncharacterized protein</fullName>
    </submittedName>
</protein>
<sequence length="282" mass="30201">MVALLLALSGASCIIRYQQPSYQGVNSARTQVCLEPAVSILVHIAFAPAPAPAAKTTPSVAETFTGCPRLLIVTCHDQVPALPPLAYTPQPLHRSSRDLLCCCTAAKYLAGLPAASSSLLSTRDPRSILETRICRPTDRIRARADTEQQRRILHLRTNRTSGTAVSRLPATHHGQVPNRALSVPVAVLFPLHKALRHIVAGRALSFSLCLPATLDTWTDGCGALIESRRRLACLSACHFTMVLESVGIPAISPATNPSSIVSRFLPSYDLGLGATLRHTALV</sequence>
<gene>
    <name evidence="1" type="ORF">CMUS01_01303</name>
</gene>
<dbReference type="AlphaFoldDB" id="A0A8H6NXG6"/>
<keyword evidence="2" id="KW-1185">Reference proteome</keyword>
<evidence type="ECO:0000313" key="1">
    <source>
        <dbReference type="EMBL" id="KAF6844248.1"/>
    </source>
</evidence>